<comment type="caution">
    <text evidence="5">The sequence shown here is derived from an EMBL/GenBank/DDBJ whole genome shotgun (WGS) entry which is preliminary data.</text>
</comment>
<feature type="compositionally biased region" description="Acidic residues" evidence="4">
    <location>
        <begin position="141"/>
        <end position="153"/>
    </location>
</feature>
<dbReference type="Proteomes" id="UP000708208">
    <property type="component" value="Unassembled WGS sequence"/>
</dbReference>
<evidence type="ECO:0000313" key="6">
    <source>
        <dbReference type="Proteomes" id="UP000708208"/>
    </source>
</evidence>
<feature type="compositionally biased region" description="Acidic residues" evidence="4">
    <location>
        <begin position="207"/>
        <end position="220"/>
    </location>
</feature>
<evidence type="ECO:0000313" key="5">
    <source>
        <dbReference type="EMBL" id="CAG7721942.1"/>
    </source>
</evidence>
<reference evidence="5" key="1">
    <citation type="submission" date="2021-06" db="EMBL/GenBank/DDBJ databases">
        <authorList>
            <person name="Hodson N. C."/>
            <person name="Mongue J. A."/>
            <person name="Jaron S. K."/>
        </authorList>
    </citation>
    <scope>NUCLEOTIDE SEQUENCE</scope>
</reference>
<keyword evidence="6" id="KW-1185">Reference proteome</keyword>
<accession>A0A8J2JN84</accession>
<keyword evidence="3" id="KW-0539">Nucleus</keyword>
<dbReference type="PANTHER" id="PTHR15367">
    <property type="entry name" value="DNA-DIRECTED RNA POLYMERASE III"/>
    <property type="match status" value="1"/>
</dbReference>
<comment type="similarity">
    <text evidence="2">Belongs to the eukaryotic RPC7 RNA polymerase subunit family.</text>
</comment>
<dbReference type="PANTHER" id="PTHR15367:SF2">
    <property type="entry name" value="DNA-DIRECTED RNA POLYMERASE III SUBUNIT"/>
    <property type="match status" value="1"/>
</dbReference>
<dbReference type="InterPro" id="IPR024661">
    <property type="entry name" value="RNA_pol_III_Rpc31"/>
</dbReference>
<gene>
    <name evidence="5" type="ORF">AFUS01_LOCUS11127</name>
</gene>
<dbReference type="GO" id="GO:0005666">
    <property type="term" value="C:RNA polymerase III complex"/>
    <property type="evidence" value="ECO:0007669"/>
    <property type="project" value="TreeGrafter"/>
</dbReference>
<evidence type="ECO:0000256" key="1">
    <source>
        <dbReference type="ARBA" id="ARBA00004123"/>
    </source>
</evidence>
<organism evidence="5 6">
    <name type="scientific">Allacma fusca</name>
    <dbReference type="NCBI Taxonomy" id="39272"/>
    <lineage>
        <taxon>Eukaryota</taxon>
        <taxon>Metazoa</taxon>
        <taxon>Ecdysozoa</taxon>
        <taxon>Arthropoda</taxon>
        <taxon>Hexapoda</taxon>
        <taxon>Collembola</taxon>
        <taxon>Symphypleona</taxon>
        <taxon>Sminthuridae</taxon>
        <taxon>Allacma</taxon>
    </lineage>
</organism>
<name>A0A8J2JN84_9HEXA</name>
<dbReference type="Pfam" id="PF11705">
    <property type="entry name" value="RNA_pol_3_Rpc31"/>
    <property type="match status" value="1"/>
</dbReference>
<protein>
    <recommendedName>
        <fullName evidence="7">DNA-directed RNA polymerase III subunit</fullName>
    </recommendedName>
</protein>
<evidence type="ECO:0000256" key="4">
    <source>
        <dbReference type="SAM" id="MobiDB-lite"/>
    </source>
</evidence>
<feature type="compositionally biased region" description="Basic and acidic residues" evidence="4">
    <location>
        <begin position="154"/>
        <end position="164"/>
    </location>
</feature>
<proteinExistence type="inferred from homology"/>
<sequence length="220" mass="25048">MMMMNAGRGRGRGGGGSSQKLDLVPTLPPLYPPCNNPVPLNPALTKLVPKNNEMIQHMMSNYAVMPTSCHPAPPGFFVERYSDRYCAPLQLKKNLMYEIDHRRLPSELGPQKVKKRSKPINKVIEIKAKRALEKLASMQDKEDDEKEEEENDETPSKRSKSDAVEDKEDEEEKPNADNDEEEEEVDEELDEGNDYMRDYFDNGEGYGDSDEDNLEDSSVY</sequence>
<dbReference type="AlphaFoldDB" id="A0A8J2JN84"/>
<evidence type="ECO:0008006" key="7">
    <source>
        <dbReference type="Google" id="ProtNLM"/>
    </source>
</evidence>
<feature type="region of interest" description="Disordered" evidence="4">
    <location>
        <begin position="135"/>
        <end position="220"/>
    </location>
</feature>
<dbReference type="EMBL" id="CAJVCH010084674">
    <property type="protein sequence ID" value="CAG7721942.1"/>
    <property type="molecule type" value="Genomic_DNA"/>
</dbReference>
<evidence type="ECO:0000256" key="3">
    <source>
        <dbReference type="ARBA" id="ARBA00023242"/>
    </source>
</evidence>
<dbReference type="GO" id="GO:0006383">
    <property type="term" value="P:transcription by RNA polymerase III"/>
    <property type="evidence" value="ECO:0007669"/>
    <property type="project" value="InterPro"/>
</dbReference>
<feature type="compositionally biased region" description="Acidic residues" evidence="4">
    <location>
        <begin position="165"/>
        <end position="193"/>
    </location>
</feature>
<evidence type="ECO:0000256" key="2">
    <source>
        <dbReference type="ARBA" id="ARBA00008352"/>
    </source>
</evidence>
<comment type="subcellular location">
    <subcellularLocation>
        <location evidence="1">Nucleus</location>
    </subcellularLocation>
</comment>